<dbReference type="Proteomes" id="UP001597417">
    <property type="component" value="Unassembled WGS sequence"/>
</dbReference>
<dbReference type="RefSeq" id="WP_378268672.1">
    <property type="nucleotide sequence ID" value="NZ_JBHUKR010000019.1"/>
</dbReference>
<comment type="caution">
    <text evidence="1">The sequence shown here is derived from an EMBL/GenBank/DDBJ whole genome shotgun (WGS) entry which is preliminary data.</text>
</comment>
<evidence type="ECO:0000313" key="1">
    <source>
        <dbReference type="EMBL" id="MFD2420555.1"/>
    </source>
</evidence>
<accession>A0ABW5FZT1</accession>
<proteinExistence type="predicted"/>
<sequence length="189" mass="19345">MEIKGIKATGGLAAMATMLTLGLSACQQHTEGAANPVAASSSANTSAAAPSSKASSQAATPGDAVSAWVTQVLQEKYVDACKTSVAIVAPSTSCTDDGNNDVISAFKHLHEAWAKPGVTLPPKGKVEVAKIDAKGDSATVPDTAVKVDGKTLRDLELIGSSGNTSSFKLDLKTQKKDGVWYVSDMHISA</sequence>
<reference evidence="2" key="1">
    <citation type="journal article" date="2019" name="Int. J. Syst. Evol. Microbiol.">
        <title>The Global Catalogue of Microorganisms (GCM) 10K type strain sequencing project: providing services to taxonomists for standard genome sequencing and annotation.</title>
        <authorList>
            <consortium name="The Broad Institute Genomics Platform"/>
            <consortium name="The Broad Institute Genome Sequencing Center for Infectious Disease"/>
            <person name="Wu L."/>
            <person name="Ma J."/>
        </authorList>
    </citation>
    <scope>NUCLEOTIDE SEQUENCE [LARGE SCALE GENOMIC DNA]</scope>
    <source>
        <strain evidence="2">CGMCC 4.7645</strain>
    </source>
</reference>
<name>A0ABW5FZT1_9PSEU</name>
<protein>
    <recommendedName>
        <fullName evidence="3">Mce-associated membrane protein</fullName>
    </recommendedName>
</protein>
<evidence type="ECO:0008006" key="3">
    <source>
        <dbReference type="Google" id="ProtNLM"/>
    </source>
</evidence>
<evidence type="ECO:0000313" key="2">
    <source>
        <dbReference type="Proteomes" id="UP001597417"/>
    </source>
</evidence>
<dbReference type="PROSITE" id="PS51257">
    <property type="entry name" value="PROKAR_LIPOPROTEIN"/>
    <property type="match status" value="1"/>
</dbReference>
<keyword evidence="2" id="KW-1185">Reference proteome</keyword>
<dbReference type="EMBL" id="JBHUKR010000019">
    <property type="protein sequence ID" value="MFD2420555.1"/>
    <property type="molecule type" value="Genomic_DNA"/>
</dbReference>
<gene>
    <name evidence="1" type="ORF">ACFSXZ_29935</name>
</gene>
<organism evidence="1 2">
    <name type="scientific">Amycolatopsis pigmentata</name>
    <dbReference type="NCBI Taxonomy" id="450801"/>
    <lineage>
        <taxon>Bacteria</taxon>
        <taxon>Bacillati</taxon>
        <taxon>Actinomycetota</taxon>
        <taxon>Actinomycetes</taxon>
        <taxon>Pseudonocardiales</taxon>
        <taxon>Pseudonocardiaceae</taxon>
        <taxon>Amycolatopsis</taxon>
    </lineage>
</organism>